<protein>
    <submittedName>
        <fullName evidence="1">Uncharacterized protein</fullName>
    </submittedName>
</protein>
<name>A0A7G1P3I7_9ACTN</name>
<evidence type="ECO:0000313" key="2">
    <source>
        <dbReference type="Proteomes" id="UP000516444"/>
    </source>
</evidence>
<keyword evidence="2" id="KW-1185">Reference proteome</keyword>
<reference evidence="1 2" key="1">
    <citation type="journal article" date="2014" name="Int. J. Syst. Evol. Microbiol.">
        <title>Complete genome sequence of Corynebacterium casei LMG S-19264T (=DSM 44701T), isolated from a smear-ripened cheese.</title>
        <authorList>
            <consortium name="US DOE Joint Genome Institute (JGI-PGF)"/>
            <person name="Walter F."/>
            <person name="Albersmeier A."/>
            <person name="Kalinowski J."/>
            <person name="Ruckert C."/>
        </authorList>
    </citation>
    <scope>NUCLEOTIDE SEQUENCE [LARGE SCALE GENOMIC DNA]</scope>
    <source>
        <strain evidence="1 2">JCM 4677</strain>
    </source>
</reference>
<dbReference type="KEGG" id="sgm:GCM10017557_40900"/>
<proteinExistence type="predicted"/>
<sequence>MKRVRLFAVLVKSLQSRATDPTAWQKLVVGVTCASVGLAIAVGSDVGAGAQTAIALASLWREERRAHPL</sequence>
<dbReference type="AlphaFoldDB" id="A0A7G1P3I7"/>
<evidence type="ECO:0000313" key="1">
    <source>
        <dbReference type="EMBL" id="BCL29231.1"/>
    </source>
</evidence>
<dbReference type="EMBL" id="AP023440">
    <property type="protein sequence ID" value="BCL29231.1"/>
    <property type="molecule type" value="Genomic_DNA"/>
</dbReference>
<gene>
    <name evidence="1" type="ORF">GCM10017557_40900</name>
</gene>
<accession>A0A7G1P3I7</accession>
<dbReference type="Proteomes" id="UP000516444">
    <property type="component" value="Chromosome"/>
</dbReference>
<organism evidence="1 2">
    <name type="scientific">Streptomyces aurantiacus</name>
    <dbReference type="NCBI Taxonomy" id="47760"/>
    <lineage>
        <taxon>Bacteria</taxon>
        <taxon>Bacillati</taxon>
        <taxon>Actinomycetota</taxon>
        <taxon>Actinomycetes</taxon>
        <taxon>Kitasatosporales</taxon>
        <taxon>Streptomycetaceae</taxon>
        <taxon>Streptomyces</taxon>
        <taxon>Streptomyces aurantiacus group</taxon>
    </lineage>
</organism>